<dbReference type="OrthoDB" id="10484230at2759"/>
<sequence length="161" mass="18472">MGRANHAYMESCDDNEFTIGMLNSPPSLRRHLNEHYLKQQNVIIEKKNTIKESNCISKNTMDSFNNDFMGINALGEKVKEQHEITLKWKHLPTGLWYKINEVNEVVGKFGKSSILTLKTREGGIFKVWACSGLNREMEPLEGAYIRSTGPKISTKSKQEYF</sequence>
<protein>
    <submittedName>
        <fullName evidence="1">Uncharacterized protein</fullName>
    </submittedName>
</protein>
<evidence type="ECO:0000313" key="1">
    <source>
        <dbReference type="EMBL" id="CAC5421076.1"/>
    </source>
</evidence>
<gene>
    <name evidence="1" type="ORF">MCOR_53230</name>
</gene>
<name>A0A6J8EMH3_MYTCO</name>
<evidence type="ECO:0000313" key="2">
    <source>
        <dbReference type="Proteomes" id="UP000507470"/>
    </source>
</evidence>
<accession>A0A6J8EMH3</accession>
<dbReference type="Proteomes" id="UP000507470">
    <property type="component" value="Unassembled WGS sequence"/>
</dbReference>
<keyword evidence="2" id="KW-1185">Reference proteome</keyword>
<dbReference type="AlphaFoldDB" id="A0A6J8EMH3"/>
<reference evidence="1 2" key="1">
    <citation type="submission" date="2020-06" db="EMBL/GenBank/DDBJ databases">
        <authorList>
            <person name="Li R."/>
            <person name="Bekaert M."/>
        </authorList>
    </citation>
    <scope>NUCLEOTIDE SEQUENCE [LARGE SCALE GENOMIC DNA]</scope>
    <source>
        <strain evidence="2">wild</strain>
    </source>
</reference>
<proteinExistence type="predicted"/>
<dbReference type="EMBL" id="CACVKT020009208">
    <property type="protein sequence ID" value="CAC5421076.1"/>
    <property type="molecule type" value="Genomic_DNA"/>
</dbReference>
<organism evidence="1 2">
    <name type="scientific">Mytilus coruscus</name>
    <name type="common">Sea mussel</name>
    <dbReference type="NCBI Taxonomy" id="42192"/>
    <lineage>
        <taxon>Eukaryota</taxon>
        <taxon>Metazoa</taxon>
        <taxon>Spiralia</taxon>
        <taxon>Lophotrochozoa</taxon>
        <taxon>Mollusca</taxon>
        <taxon>Bivalvia</taxon>
        <taxon>Autobranchia</taxon>
        <taxon>Pteriomorphia</taxon>
        <taxon>Mytilida</taxon>
        <taxon>Mytiloidea</taxon>
        <taxon>Mytilidae</taxon>
        <taxon>Mytilinae</taxon>
        <taxon>Mytilus</taxon>
    </lineage>
</organism>